<comment type="subcellular location">
    <subcellularLocation>
        <location evidence="1">Membrane</location>
        <topology evidence="1">Multi-pass membrane protein</topology>
    </subcellularLocation>
</comment>
<feature type="domain" description="O-antigen ligase-related" evidence="6">
    <location>
        <begin position="185"/>
        <end position="337"/>
    </location>
</feature>
<name>A0A8B6X356_9BURK</name>
<keyword evidence="7" id="KW-1185">Reference proteome</keyword>
<dbReference type="AlphaFoldDB" id="A0A8B6X356"/>
<evidence type="ECO:0000313" key="8">
    <source>
        <dbReference type="RefSeq" id="WP_028311024.1"/>
    </source>
</evidence>
<dbReference type="InterPro" id="IPR002201">
    <property type="entry name" value="Glyco_trans_9"/>
</dbReference>
<protein>
    <submittedName>
        <fullName evidence="8">O-antigen ligase family protein</fullName>
    </submittedName>
</protein>
<dbReference type="InterPro" id="IPR007016">
    <property type="entry name" value="O-antigen_ligase-rel_domated"/>
</dbReference>
<evidence type="ECO:0000313" key="7">
    <source>
        <dbReference type="Proteomes" id="UP000675920"/>
    </source>
</evidence>
<dbReference type="PANTHER" id="PTHR37422:SF23">
    <property type="entry name" value="TEICHURONIC ACID BIOSYNTHESIS PROTEIN TUAE"/>
    <property type="match status" value="1"/>
</dbReference>
<dbReference type="InterPro" id="IPR051533">
    <property type="entry name" value="WaaL-like"/>
</dbReference>
<organism evidence="7 8">
    <name type="scientific">Derxia gummosa DSM 723</name>
    <dbReference type="NCBI Taxonomy" id="1121388"/>
    <lineage>
        <taxon>Bacteria</taxon>
        <taxon>Pseudomonadati</taxon>
        <taxon>Pseudomonadota</taxon>
        <taxon>Betaproteobacteria</taxon>
        <taxon>Burkholderiales</taxon>
        <taxon>Alcaligenaceae</taxon>
        <taxon>Derxia</taxon>
    </lineage>
</organism>
<feature type="transmembrane region" description="Helical" evidence="5">
    <location>
        <begin position="115"/>
        <end position="138"/>
    </location>
</feature>
<feature type="transmembrane region" description="Helical" evidence="5">
    <location>
        <begin position="356"/>
        <end position="375"/>
    </location>
</feature>
<feature type="transmembrane region" description="Helical" evidence="5">
    <location>
        <begin position="177"/>
        <end position="195"/>
    </location>
</feature>
<proteinExistence type="predicted"/>
<feature type="transmembrane region" description="Helical" evidence="5">
    <location>
        <begin position="62"/>
        <end position="80"/>
    </location>
</feature>
<dbReference type="RefSeq" id="WP_028311024.1">
    <property type="nucleotide sequence ID" value="NZ_AXWS01000008.1"/>
</dbReference>
<keyword evidence="3 5" id="KW-1133">Transmembrane helix</keyword>
<keyword evidence="4 5" id="KW-0472">Membrane</keyword>
<dbReference type="Pfam" id="PF04932">
    <property type="entry name" value="Wzy_C"/>
    <property type="match status" value="1"/>
</dbReference>
<sequence>MPFGFNLTHAALLALTLFPALVLTVRHSSNACLFVLVLLAIARAVTRRQSRPLPAIDRRYRWFVLALAAYPVFTLARMLAASDHNGAALDTTLRYLLAAGVFGFIARIDSRRLQLPAWGFAAGAVGAAVAGWIGLHLLRLERGTLPFVNAIPFGNMALLLGYVALLSCFWGKPTHPLRRLAGSVGLACGLFASLLSESRGGWLTLPLFLLALLASLRLGRLARAGIVALALAAGAGAYLGNDIVRHRVEMAQSDLAELDKGNANTSTGIRLALWQAAWRMGTEHPLFGVGRGRFQPTLAEYAREGRLDPALTDKRHAHNDFLNHFAETGAVGLLVLLGIYLVPGALFLRAARRDDALLAGAGRAGLLVCASYLVFGLTESMLAVTMNAAFHALTLTWLMALVARREAELTAVAAPADAVARQRRQTWLKRRLLPLRIALARLLWWVPARPAGLGRPGGPMVFLRWDGKLGDFVVSGFLYGELKRRFGCEIAVVVAPGQEALYRELPGVDHVVDCRRRHPVDVLRAALALRRLGAQYCVELNDRARWSDLLFMRVLGARVNLKGAGPAFNQFQLLDLPDDGRVVDRYRAFLRHFGIEAADWRFDWPLTDDARAFARDAFTSRRARLVINPFGASPLRSLSAARVAEVANDLRADGEVVILVPPGNDGWRDAIRPLLRDGARLCATTDIRQSAAVIAAADLVISPDTSIAHIAALHSRPLVALYQPQPDNLARWTPDCPALELLVAAPAADGSGQMPVDSIAGAEIVAAARRLLAAVPPRARA</sequence>
<feature type="transmembrane region" description="Helical" evidence="5">
    <location>
        <begin position="12"/>
        <end position="41"/>
    </location>
</feature>
<dbReference type="GO" id="GO:0016757">
    <property type="term" value="F:glycosyltransferase activity"/>
    <property type="evidence" value="ECO:0007669"/>
    <property type="project" value="InterPro"/>
</dbReference>
<dbReference type="GO" id="GO:0016020">
    <property type="term" value="C:membrane"/>
    <property type="evidence" value="ECO:0007669"/>
    <property type="project" value="UniProtKB-SubCell"/>
</dbReference>
<reference evidence="8" key="1">
    <citation type="journal article" date="1992" name="J. Bacteriol.">
        <title>Comparison of lipopolysaccharide biosynthesis genes rfaK, rfaL, rfaY, and rfaZ of Escherichia coli K-12 and Salmonella typhimurium.</title>
        <authorList>
            <person name="Klena J.D."/>
            <person name="Pradel E."/>
            <person name="Schnaitman C.A."/>
        </authorList>
    </citation>
    <scope>NUCLEOTIDE SEQUENCE</scope>
</reference>
<keyword evidence="8" id="KW-0436">Ligase</keyword>
<keyword evidence="2 5" id="KW-0812">Transmembrane</keyword>
<evidence type="ECO:0000256" key="2">
    <source>
        <dbReference type="ARBA" id="ARBA00022692"/>
    </source>
</evidence>
<feature type="transmembrane region" description="Helical" evidence="5">
    <location>
        <begin position="226"/>
        <end position="244"/>
    </location>
</feature>
<dbReference type="Gene3D" id="3.40.50.2000">
    <property type="entry name" value="Glycogen Phosphorylase B"/>
    <property type="match status" value="2"/>
</dbReference>
<feature type="transmembrane region" description="Helical" evidence="5">
    <location>
        <begin position="201"/>
        <end position="219"/>
    </location>
</feature>
<dbReference type="PANTHER" id="PTHR37422">
    <property type="entry name" value="TEICHURONIC ACID BIOSYNTHESIS PROTEIN TUAE"/>
    <property type="match status" value="1"/>
</dbReference>
<evidence type="ECO:0000256" key="3">
    <source>
        <dbReference type="ARBA" id="ARBA00022989"/>
    </source>
</evidence>
<dbReference type="SUPFAM" id="SSF53756">
    <property type="entry name" value="UDP-Glycosyltransferase/glycogen phosphorylase"/>
    <property type="match status" value="1"/>
</dbReference>
<evidence type="ECO:0000256" key="4">
    <source>
        <dbReference type="ARBA" id="ARBA00023136"/>
    </source>
</evidence>
<accession>A0A8B6X356</accession>
<reference evidence="8" key="2">
    <citation type="submission" date="2025-08" db="UniProtKB">
        <authorList>
            <consortium name="RefSeq"/>
        </authorList>
    </citation>
    <scope>IDENTIFICATION</scope>
</reference>
<dbReference type="Pfam" id="PF01075">
    <property type="entry name" value="Glyco_transf_9"/>
    <property type="match status" value="1"/>
</dbReference>
<evidence type="ECO:0000259" key="6">
    <source>
        <dbReference type="Pfam" id="PF04932"/>
    </source>
</evidence>
<evidence type="ECO:0000256" key="1">
    <source>
        <dbReference type="ARBA" id="ARBA00004141"/>
    </source>
</evidence>
<feature type="transmembrane region" description="Helical" evidence="5">
    <location>
        <begin position="150"/>
        <end position="170"/>
    </location>
</feature>
<feature type="transmembrane region" description="Helical" evidence="5">
    <location>
        <begin position="330"/>
        <end position="349"/>
    </location>
</feature>
<feature type="transmembrane region" description="Helical" evidence="5">
    <location>
        <begin position="92"/>
        <end position="108"/>
    </location>
</feature>
<evidence type="ECO:0000256" key="5">
    <source>
        <dbReference type="SAM" id="Phobius"/>
    </source>
</evidence>
<dbReference type="GO" id="GO:0016874">
    <property type="term" value="F:ligase activity"/>
    <property type="evidence" value="ECO:0007669"/>
    <property type="project" value="UniProtKB-KW"/>
</dbReference>
<dbReference type="OrthoDB" id="8576060at2"/>
<dbReference type="Proteomes" id="UP000675920">
    <property type="component" value="Unplaced"/>
</dbReference>